<evidence type="ECO:0000256" key="1">
    <source>
        <dbReference type="ARBA" id="ARBA00006464"/>
    </source>
</evidence>
<sequence length="137" mass="15934">RSMRVNAESDSKQATRGDSRITRIGAFLRRTSLDELPQFFNVWLGHMSVVGPRPHMIKHTEQYSALIDKYMLRQFLKPGITGWAQVNGYRGETTNPAMMERRVAHDIWYLENWTTMLDVRIIYLTVINILVGEENAH</sequence>
<dbReference type="Pfam" id="PF02397">
    <property type="entry name" value="Bac_transf"/>
    <property type="match status" value="1"/>
</dbReference>
<feature type="domain" description="Bacterial sugar transferase" evidence="2">
    <location>
        <begin position="1"/>
        <end position="130"/>
    </location>
</feature>
<feature type="non-terminal residue" evidence="3">
    <location>
        <position position="1"/>
    </location>
</feature>
<dbReference type="GO" id="GO:0016780">
    <property type="term" value="F:phosphotransferase activity, for other substituted phosphate groups"/>
    <property type="evidence" value="ECO:0007669"/>
    <property type="project" value="TreeGrafter"/>
</dbReference>
<proteinExistence type="inferred from homology"/>
<reference evidence="3 4" key="1">
    <citation type="submission" date="2017-02" db="EMBL/GenBank/DDBJ databases">
        <authorList>
            <person name="Peterson S.W."/>
        </authorList>
    </citation>
    <scope>NUCLEOTIDE SEQUENCE [LARGE SCALE GENOMIC DNA]</scope>
    <source>
        <strain evidence="3 4">DSM 22899</strain>
    </source>
</reference>
<evidence type="ECO:0000313" key="4">
    <source>
        <dbReference type="Proteomes" id="UP000190541"/>
    </source>
</evidence>
<accession>A0A1T5FPX1</accession>
<evidence type="ECO:0000313" key="3">
    <source>
        <dbReference type="EMBL" id="SKB98203.1"/>
    </source>
</evidence>
<protein>
    <submittedName>
        <fullName evidence="3">Sugar transferase</fullName>
    </submittedName>
</protein>
<name>A0A1T5FPX1_9SPHI</name>
<dbReference type="Proteomes" id="UP000190541">
    <property type="component" value="Unassembled WGS sequence"/>
</dbReference>
<dbReference type="PANTHER" id="PTHR30576:SF0">
    <property type="entry name" value="UNDECAPRENYL-PHOSPHATE N-ACETYLGALACTOSAMINYL 1-PHOSPHATE TRANSFERASE-RELATED"/>
    <property type="match status" value="1"/>
</dbReference>
<keyword evidence="4" id="KW-1185">Reference proteome</keyword>
<evidence type="ECO:0000259" key="2">
    <source>
        <dbReference type="Pfam" id="PF02397"/>
    </source>
</evidence>
<dbReference type="AlphaFoldDB" id="A0A1T5FPX1"/>
<dbReference type="EMBL" id="FUYS01000020">
    <property type="protein sequence ID" value="SKB98203.1"/>
    <property type="molecule type" value="Genomic_DNA"/>
</dbReference>
<dbReference type="RefSeq" id="WP_176146281.1">
    <property type="nucleotide sequence ID" value="NZ_FUYS01000020.1"/>
</dbReference>
<dbReference type="STRING" id="623280.SAMN05660226_04124"/>
<dbReference type="InterPro" id="IPR003362">
    <property type="entry name" value="Bact_transf"/>
</dbReference>
<organism evidence="3 4">
    <name type="scientific">Parapedobacter luteus</name>
    <dbReference type="NCBI Taxonomy" id="623280"/>
    <lineage>
        <taxon>Bacteria</taxon>
        <taxon>Pseudomonadati</taxon>
        <taxon>Bacteroidota</taxon>
        <taxon>Sphingobacteriia</taxon>
        <taxon>Sphingobacteriales</taxon>
        <taxon>Sphingobacteriaceae</taxon>
        <taxon>Parapedobacter</taxon>
    </lineage>
</organism>
<keyword evidence="3" id="KW-0808">Transferase</keyword>
<dbReference type="PANTHER" id="PTHR30576">
    <property type="entry name" value="COLANIC BIOSYNTHESIS UDP-GLUCOSE LIPID CARRIER TRANSFERASE"/>
    <property type="match status" value="1"/>
</dbReference>
<comment type="similarity">
    <text evidence="1">Belongs to the bacterial sugar transferase family.</text>
</comment>
<gene>
    <name evidence="3" type="ORF">SAMN05660226_04124</name>
</gene>